<keyword evidence="6" id="KW-0862">Zinc</keyword>
<dbReference type="GO" id="GO:0003707">
    <property type="term" value="F:nuclear steroid receptor activity"/>
    <property type="evidence" value="ECO:0007669"/>
    <property type="project" value="TreeGrafter"/>
</dbReference>
<feature type="transmembrane region" description="Helical" evidence="8">
    <location>
        <begin position="248"/>
        <end position="276"/>
    </location>
</feature>
<feature type="binding site" evidence="6">
    <location>
        <position position="240"/>
    </location>
    <ligand>
        <name>Zn(2+)</name>
        <dbReference type="ChEBI" id="CHEBI:29105"/>
    </ligand>
</feature>
<keyword evidence="5 8" id="KW-0472">Membrane</keyword>
<evidence type="ECO:0000256" key="2">
    <source>
        <dbReference type="ARBA" id="ARBA00007018"/>
    </source>
</evidence>
<reference evidence="10" key="1">
    <citation type="submission" date="2019-06" db="EMBL/GenBank/DDBJ databases">
        <authorList>
            <consortium name="Wellcome Sanger Institute Data Sharing"/>
        </authorList>
    </citation>
    <scope>NUCLEOTIDE SEQUENCE [LARGE SCALE GENOMIC DNA]</scope>
</reference>
<dbReference type="OMA" id="WVRKVCQ"/>
<dbReference type="Proteomes" id="UP000472267">
    <property type="component" value="Chromosome 22"/>
</dbReference>
<dbReference type="AlphaFoldDB" id="A0A672GED9"/>
<evidence type="ECO:0000313" key="10">
    <source>
        <dbReference type="Ensembl" id="ENSSFAP00005017196.1"/>
    </source>
</evidence>
<feature type="transmembrane region" description="Helical" evidence="8">
    <location>
        <begin position="288"/>
        <end position="309"/>
    </location>
</feature>
<comment type="similarity">
    <text evidence="2">Belongs to the ADIPOR family.</text>
</comment>
<feature type="binding site" evidence="6">
    <location>
        <position position="393"/>
    </location>
    <ligand>
        <name>Zn(2+)</name>
        <dbReference type="ChEBI" id="CHEBI:29105"/>
    </ligand>
</feature>
<evidence type="ECO:0000256" key="6">
    <source>
        <dbReference type="PIRSR" id="PIRSR604254-1"/>
    </source>
</evidence>
<dbReference type="InterPro" id="IPR004254">
    <property type="entry name" value="AdipoR/HlyIII-related"/>
</dbReference>
<feature type="transmembrane region" description="Helical" evidence="8">
    <location>
        <begin position="220"/>
        <end position="242"/>
    </location>
</feature>
<comment type="subcellular location">
    <subcellularLocation>
        <location evidence="1">Membrane</location>
        <topology evidence="1">Multi-pass membrane protein</topology>
    </subcellularLocation>
</comment>
<dbReference type="Ensembl" id="ENSSFAT00005017863.1">
    <property type="protein sequence ID" value="ENSSFAP00005017196.1"/>
    <property type="gene ID" value="ENSSFAG00005009099.1"/>
</dbReference>
<proteinExistence type="inferred from homology"/>
<feature type="region of interest" description="Disordered" evidence="7">
    <location>
        <begin position="83"/>
        <end position="106"/>
    </location>
</feature>
<feature type="transmembrane region" description="Helical" evidence="8">
    <location>
        <begin position="352"/>
        <end position="371"/>
    </location>
</feature>
<evidence type="ECO:0000256" key="8">
    <source>
        <dbReference type="SAM" id="Phobius"/>
    </source>
</evidence>
<dbReference type="PANTHER" id="PTHR20855:SF96">
    <property type="entry name" value="PROGESTIN AND ADIPOQ RECEPTOR FAMILY MEMBER VII, A"/>
    <property type="match status" value="1"/>
</dbReference>
<evidence type="ECO:0000256" key="7">
    <source>
        <dbReference type="SAM" id="MobiDB-lite"/>
    </source>
</evidence>
<reference evidence="10" key="3">
    <citation type="submission" date="2025-09" db="UniProtKB">
        <authorList>
            <consortium name="Ensembl"/>
        </authorList>
    </citation>
    <scope>IDENTIFICATION</scope>
</reference>
<name>A0A672GED9_SALFA</name>
<reference evidence="10" key="2">
    <citation type="submission" date="2025-08" db="UniProtKB">
        <authorList>
            <consortium name="Ensembl"/>
        </authorList>
    </citation>
    <scope>IDENTIFICATION</scope>
</reference>
<keyword evidence="9" id="KW-0732">Signal</keyword>
<dbReference type="GO" id="GO:0005496">
    <property type="term" value="F:steroid binding"/>
    <property type="evidence" value="ECO:0007669"/>
    <property type="project" value="TreeGrafter"/>
</dbReference>
<sequence length="463" mass="52673">MKENGNVLWILWTIFSVGLCRSLFVDNENPQTSLTAFETSKKCSRVFLSMRSTSGHWAPSCCCESQYLDGSLEATVERAGCLQRAREEEEEDREPEGLRRSSPGSTRSASFMATIVMERIGRLFISLQQIRQVPRMLTEAAPSMPGTVRDTEVPCYFRERYVHAGYRPLEQNWRYYFLSLFQRHNETINVWTHLLAFLVFLAKLRELAETVDFLNDRHSWPLLILVVSSLIYSACSVVAHLLGGKSELYHYCFFFLDYVGVAQYQYGSAVVHFYYAVDETMHGYVRGAFMPVATLLSCLSCFGCCYGKYRCHSLPTTVRKVFQVVPSALAYIWDSSTVAKRLLFWSGDDPAIAYHFGQVAFFLSCAFFFTFPVLERCFPGRCDFLGHSHQIFHVLLSCCTLCQIHASHLDFVTRRGLYSRLHGSGEPALFAGLYAVTLVVCALIAAFVLRKVKQMLDLTAKSK</sequence>
<accession>A0A672GED9</accession>
<feature type="binding site" evidence="6">
    <location>
        <position position="389"/>
    </location>
    <ligand>
        <name>Zn(2+)</name>
        <dbReference type="ChEBI" id="CHEBI:29105"/>
    </ligand>
</feature>
<dbReference type="PANTHER" id="PTHR20855">
    <property type="entry name" value="ADIPOR/PROGESTIN RECEPTOR-RELATED"/>
    <property type="match status" value="1"/>
</dbReference>
<feature type="chain" id="PRO_5025621489" evidence="9">
    <location>
        <begin position="23"/>
        <end position="463"/>
    </location>
</feature>
<gene>
    <name evidence="10" type="primary">paqr7a</name>
</gene>
<dbReference type="GO" id="GO:0005886">
    <property type="term" value="C:plasma membrane"/>
    <property type="evidence" value="ECO:0007669"/>
    <property type="project" value="TreeGrafter"/>
</dbReference>
<evidence type="ECO:0000256" key="4">
    <source>
        <dbReference type="ARBA" id="ARBA00022989"/>
    </source>
</evidence>
<organism evidence="10 11">
    <name type="scientific">Salarias fasciatus</name>
    <name type="common">Jewelled blenny</name>
    <name type="synonym">Blennius fasciatus</name>
    <dbReference type="NCBI Taxonomy" id="181472"/>
    <lineage>
        <taxon>Eukaryota</taxon>
        <taxon>Metazoa</taxon>
        <taxon>Chordata</taxon>
        <taxon>Craniata</taxon>
        <taxon>Vertebrata</taxon>
        <taxon>Euteleostomi</taxon>
        <taxon>Actinopterygii</taxon>
        <taxon>Neopterygii</taxon>
        <taxon>Teleostei</taxon>
        <taxon>Neoteleostei</taxon>
        <taxon>Acanthomorphata</taxon>
        <taxon>Ovalentaria</taxon>
        <taxon>Blenniimorphae</taxon>
        <taxon>Blenniiformes</taxon>
        <taxon>Blennioidei</taxon>
        <taxon>Blenniidae</taxon>
        <taxon>Salariinae</taxon>
        <taxon>Salarias</taxon>
    </lineage>
</organism>
<dbReference type="InParanoid" id="A0A672GED9"/>
<evidence type="ECO:0000256" key="3">
    <source>
        <dbReference type="ARBA" id="ARBA00022692"/>
    </source>
</evidence>
<feature type="signal peptide" evidence="9">
    <location>
        <begin position="1"/>
        <end position="22"/>
    </location>
</feature>
<keyword evidence="3 8" id="KW-0812">Transmembrane</keyword>
<keyword evidence="4 8" id="KW-1133">Transmembrane helix</keyword>
<evidence type="ECO:0000313" key="11">
    <source>
        <dbReference type="Proteomes" id="UP000472267"/>
    </source>
</evidence>
<evidence type="ECO:0000256" key="5">
    <source>
        <dbReference type="ARBA" id="ARBA00023136"/>
    </source>
</evidence>
<dbReference type="Pfam" id="PF03006">
    <property type="entry name" value="HlyIII"/>
    <property type="match status" value="1"/>
</dbReference>
<keyword evidence="6" id="KW-0479">Metal-binding</keyword>
<feature type="transmembrane region" description="Helical" evidence="8">
    <location>
        <begin position="428"/>
        <end position="449"/>
    </location>
</feature>
<evidence type="ECO:0000256" key="1">
    <source>
        <dbReference type="ARBA" id="ARBA00004141"/>
    </source>
</evidence>
<keyword evidence="11" id="KW-1185">Reference proteome</keyword>
<protein>
    <submittedName>
        <fullName evidence="10">Membrane progestin receptor alpha-B-like</fullName>
    </submittedName>
</protein>
<dbReference type="GO" id="GO:0046872">
    <property type="term" value="F:metal ion binding"/>
    <property type="evidence" value="ECO:0007669"/>
    <property type="project" value="UniProtKB-KW"/>
</dbReference>
<evidence type="ECO:0000256" key="9">
    <source>
        <dbReference type="SAM" id="SignalP"/>
    </source>
</evidence>